<dbReference type="InterPro" id="IPR000668">
    <property type="entry name" value="Peptidase_C1A_C"/>
</dbReference>
<dbReference type="SMART" id="SM00848">
    <property type="entry name" value="Inhibitor_I29"/>
    <property type="match status" value="1"/>
</dbReference>
<dbReference type="PROSITE" id="PS50181">
    <property type="entry name" value="FBOX"/>
    <property type="match status" value="1"/>
</dbReference>
<feature type="domain" description="F-box" evidence="3">
    <location>
        <begin position="10"/>
        <end position="56"/>
    </location>
</feature>
<organism evidence="4 5">
    <name type="scientific">Zizania palustris</name>
    <name type="common">Northern wild rice</name>
    <dbReference type="NCBI Taxonomy" id="103762"/>
    <lineage>
        <taxon>Eukaryota</taxon>
        <taxon>Viridiplantae</taxon>
        <taxon>Streptophyta</taxon>
        <taxon>Embryophyta</taxon>
        <taxon>Tracheophyta</taxon>
        <taxon>Spermatophyta</taxon>
        <taxon>Magnoliopsida</taxon>
        <taxon>Liliopsida</taxon>
        <taxon>Poales</taxon>
        <taxon>Poaceae</taxon>
        <taxon>BOP clade</taxon>
        <taxon>Oryzoideae</taxon>
        <taxon>Oryzeae</taxon>
        <taxon>Zizaniinae</taxon>
        <taxon>Zizania</taxon>
    </lineage>
</organism>
<keyword evidence="2" id="KW-1015">Disulfide bond</keyword>
<dbReference type="InterPro" id="IPR025661">
    <property type="entry name" value="Pept_asp_AS"/>
</dbReference>
<dbReference type="SMART" id="SM00645">
    <property type="entry name" value="Pept_C1"/>
    <property type="match status" value="1"/>
</dbReference>
<dbReference type="InterPro" id="IPR039417">
    <property type="entry name" value="Peptidase_C1A_papain-like"/>
</dbReference>
<keyword evidence="5" id="KW-1185">Reference proteome</keyword>
<evidence type="ECO:0000256" key="1">
    <source>
        <dbReference type="ARBA" id="ARBA00022729"/>
    </source>
</evidence>
<dbReference type="Pfam" id="PF08246">
    <property type="entry name" value="Inhibitor_I29"/>
    <property type="match status" value="1"/>
</dbReference>
<dbReference type="GO" id="GO:0006508">
    <property type="term" value="P:proteolysis"/>
    <property type="evidence" value="ECO:0007669"/>
    <property type="project" value="InterPro"/>
</dbReference>
<proteinExistence type="predicted"/>
<dbReference type="GO" id="GO:0008234">
    <property type="term" value="F:cysteine-type peptidase activity"/>
    <property type="evidence" value="ECO:0007669"/>
    <property type="project" value="InterPro"/>
</dbReference>
<dbReference type="InterPro" id="IPR001810">
    <property type="entry name" value="F-box_dom"/>
</dbReference>
<keyword evidence="1" id="KW-0732">Signal</keyword>
<dbReference type="Proteomes" id="UP000729402">
    <property type="component" value="Unassembled WGS sequence"/>
</dbReference>
<evidence type="ECO:0000313" key="5">
    <source>
        <dbReference type="Proteomes" id="UP000729402"/>
    </source>
</evidence>
<dbReference type="PROSITE" id="PS00139">
    <property type="entry name" value="THIOL_PROTEASE_CYS"/>
    <property type="match status" value="1"/>
</dbReference>
<dbReference type="InterPro" id="IPR000169">
    <property type="entry name" value="Pept_cys_AS"/>
</dbReference>
<evidence type="ECO:0000259" key="3">
    <source>
        <dbReference type="PROSITE" id="PS50181"/>
    </source>
</evidence>
<name>A0A8J5VR69_ZIZPA</name>
<dbReference type="EMBL" id="JAAALK010000287">
    <property type="protein sequence ID" value="KAG8057258.1"/>
    <property type="molecule type" value="Genomic_DNA"/>
</dbReference>
<dbReference type="PROSITE" id="PS00639">
    <property type="entry name" value="THIOL_PROTEASE_HIS"/>
    <property type="match status" value="1"/>
</dbReference>
<evidence type="ECO:0000313" key="4">
    <source>
        <dbReference type="EMBL" id="KAG8057258.1"/>
    </source>
</evidence>
<reference evidence="4" key="2">
    <citation type="submission" date="2021-02" db="EMBL/GenBank/DDBJ databases">
        <authorList>
            <person name="Kimball J.A."/>
            <person name="Haas M.W."/>
            <person name="Macchietto M."/>
            <person name="Kono T."/>
            <person name="Duquette J."/>
            <person name="Shao M."/>
        </authorList>
    </citation>
    <scope>NUCLEOTIDE SEQUENCE</scope>
    <source>
        <tissue evidence="4">Fresh leaf tissue</tissue>
    </source>
</reference>
<evidence type="ECO:0000256" key="2">
    <source>
        <dbReference type="ARBA" id="ARBA00023157"/>
    </source>
</evidence>
<dbReference type="InterPro" id="IPR025660">
    <property type="entry name" value="Pept_his_AS"/>
</dbReference>
<dbReference type="AlphaFoldDB" id="A0A8J5VR69"/>
<dbReference type="PANTHER" id="PTHR12411">
    <property type="entry name" value="CYSTEINE PROTEASE FAMILY C1-RELATED"/>
    <property type="match status" value="1"/>
</dbReference>
<dbReference type="FunFam" id="3.90.70.10:FF:000164">
    <property type="entry name" value="Cysteine protease Mir1"/>
    <property type="match status" value="1"/>
</dbReference>
<accession>A0A8J5VR69</accession>
<dbReference type="InterPro" id="IPR013128">
    <property type="entry name" value="Peptidase_C1A"/>
</dbReference>
<dbReference type="Pfam" id="PF00112">
    <property type="entry name" value="Peptidase_C1"/>
    <property type="match status" value="1"/>
</dbReference>
<dbReference type="InterPro" id="IPR013201">
    <property type="entry name" value="Prot_inhib_I29"/>
</dbReference>
<dbReference type="OrthoDB" id="10253408at2759"/>
<gene>
    <name evidence="4" type="ORF">GUJ93_ZPchr0002g24682</name>
</gene>
<reference evidence="4" key="1">
    <citation type="journal article" date="2021" name="bioRxiv">
        <title>Whole Genome Assembly and Annotation of Northern Wild Rice, Zizania palustris L., Supports a Whole Genome Duplication in the Zizania Genus.</title>
        <authorList>
            <person name="Haas M."/>
            <person name="Kono T."/>
            <person name="Macchietto M."/>
            <person name="Millas R."/>
            <person name="McGilp L."/>
            <person name="Shao M."/>
            <person name="Duquette J."/>
            <person name="Hirsch C.N."/>
            <person name="Kimball J."/>
        </authorList>
    </citation>
    <scope>NUCLEOTIDE SEQUENCE</scope>
    <source>
        <tissue evidence="4">Fresh leaf tissue</tissue>
    </source>
</reference>
<comment type="caution">
    <text evidence="4">The sequence shown here is derived from an EMBL/GenBank/DDBJ whole genome shotgun (WGS) entry which is preliminary data.</text>
</comment>
<dbReference type="Pfam" id="PF00646">
    <property type="entry name" value="F-box"/>
    <property type="match status" value="1"/>
</dbReference>
<dbReference type="CDD" id="cd02248">
    <property type="entry name" value="Peptidase_C1A"/>
    <property type="match status" value="1"/>
</dbReference>
<sequence>MFLSLMTDRDGPIGKLPEHLLVEIFIRIPICEWVQISCVNKHWASIFQGECMWQTAIARNWPSAGFRKRWPGPIPKGSARSILHGTIIDQFIACGRTGEKAHELASKIWLAVIENLEENQQTFLLLKHLAQEEFFLPFPYSRPYKVLWRVFDKLFTDFRGYFNRMDYHDALAGAKSSWSAALLAKPSSNMTRPSLLLLLLLLLFSICASADLMLERFEQWMSRHGRAYTDASEKQRRFEVYRSNVELVEEFNSMSNGYKLADNKFADLTNEEFRVKMLGFRPQSPHVTIQQALNTCSSADRGMGEESRDDILPKSVDWRKEGAVVPVKNQGNCGSCWAFSAVAAMEGISQIKNGKLVSLSEQELIDCDDEAVGCAGGYMTWAFEYVVSNNGIASEASYPYRGADGACQAAKLNESAVSIAGYRNVTPNSEPELMRAAAAQPVSVAVDAGSFMFQLYGSGVYTGPCTADVNHGVTVVGYGESEPTEADDGGGGGGDGTAGKKYWIVKNSWGPEWGDAGYILMQRDAGVASGLCGIALLPSYPIM</sequence>
<dbReference type="PROSITE" id="PS00640">
    <property type="entry name" value="THIOL_PROTEASE_ASN"/>
    <property type="match status" value="1"/>
</dbReference>
<protein>
    <recommendedName>
        <fullName evidence="3">F-box domain-containing protein</fullName>
    </recommendedName>
</protein>